<dbReference type="Proteomes" id="UP000027265">
    <property type="component" value="Unassembled WGS sequence"/>
</dbReference>
<feature type="compositionally biased region" description="Pro residues" evidence="1">
    <location>
        <begin position="232"/>
        <end position="246"/>
    </location>
</feature>
<dbReference type="AlphaFoldDB" id="A0A067PEZ4"/>
<gene>
    <name evidence="3" type="ORF">JAAARDRAFT_197266</name>
</gene>
<reference evidence="4" key="1">
    <citation type="journal article" date="2014" name="Proc. Natl. Acad. Sci. U.S.A.">
        <title>Extensive sampling of basidiomycete genomes demonstrates inadequacy of the white-rot/brown-rot paradigm for wood decay fungi.</title>
        <authorList>
            <person name="Riley R."/>
            <person name="Salamov A.A."/>
            <person name="Brown D.W."/>
            <person name="Nagy L.G."/>
            <person name="Floudas D."/>
            <person name="Held B.W."/>
            <person name="Levasseur A."/>
            <person name="Lombard V."/>
            <person name="Morin E."/>
            <person name="Otillar R."/>
            <person name="Lindquist E.A."/>
            <person name="Sun H."/>
            <person name="LaButti K.M."/>
            <person name="Schmutz J."/>
            <person name="Jabbour D."/>
            <person name="Luo H."/>
            <person name="Baker S.E."/>
            <person name="Pisabarro A.G."/>
            <person name="Walton J.D."/>
            <person name="Blanchette R.A."/>
            <person name="Henrissat B."/>
            <person name="Martin F."/>
            <person name="Cullen D."/>
            <person name="Hibbett D.S."/>
            <person name="Grigoriev I.V."/>
        </authorList>
    </citation>
    <scope>NUCLEOTIDE SEQUENCE [LARGE SCALE GENOMIC DNA]</scope>
    <source>
        <strain evidence="4">MUCL 33604</strain>
    </source>
</reference>
<evidence type="ECO:0000313" key="3">
    <source>
        <dbReference type="EMBL" id="KDQ53448.1"/>
    </source>
</evidence>
<evidence type="ECO:0000256" key="2">
    <source>
        <dbReference type="SAM" id="Phobius"/>
    </source>
</evidence>
<sequence>MPTREIDTVINFISRIILLLMEGIHLFIIFCTYTHGALIHVHSRLLQLVINTTRATYQPIAVHEIHFHINPEGNVGYHLSDLYNEEDVLRPWQTAPTPPPPTAPLPETPDFPTSPPHSYTPVVIQNDLLSPVAVQRTLSPTPSTGWDPLDHLREHLEQLQNHNHSDHPPTRGNTPDYENFETADELDMTNLLELINNLTLSTSPLEDASPKTADTSSPPFTFDPNPSDMLDIPPPPSPNPFQPPGPDYGWGNEEM</sequence>
<keyword evidence="4" id="KW-1185">Reference proteome</keyword>
<evidence type="ECO:0000313" key="4">
    <source>
        <dbReference type="Proteomes" id="UP000027265"/>
    </source>
</evidence>
<protein>
    <submittedName>
        <fullName evidence="3">Uncharacterized protein</fullName>
    </submittedName>
</protein>
<keyword evidence="2" id="KW-1133">Transmembrane helix</keyword>
<keyword evidence="2" id="KW-0812">Transmembrane</keyword>
<dbReference type="InParanoid" id="A0A067PEZ4"/>
<feature type="compositionally biased region" description="Pro residues" evidence="1">
    <location>
        <begin position="96"/>
        <end position="111"/>
    </location>
</feature>
<dbReference type="EMBL" id="KL197733">
    <property type="protein sequence ID" value="KDQ53448.1"/>
    <property type="molecule type" value="Genomic_DNA"/>
</dbReference>
<dbReference type="HOGENOM" id="CLU_113809_0_0_1"/>
<evidence type="ECO:0000256" key="1">
    <source>
        <dbReference type="SAM" id="MobiDB-lite"/>
    </source>
</evidence>
<feature type="region of interest" description="Disordered" evidence="1">
    <location>
        <begin position="92"/>
        <end position="111"/>
    </location>
</feature>
<feature type="region of interest" description="Disordered" evidence="1">
    <location>
        <begin position="202"/>
        <end position="255"/>
    </location>
</feature>
<accession>A0A067PEZ4</accession>
<name>A0A067PEZ4_9AGAM</name>
<feature type="transmembrane region" description="Helical" evidence="2">
    <location>
        <begin position="12"/>
        <end position="34"/>
    </location>
</feature>
<proteinExistence type="predicted"/>
<organism evidence="3 4">
    <name type="scientific">Jaapia argillacea MUCL 33604</name>
    <dbReference type="NCBI Taxonomy" id="933084"/>
    <lineage>
        <taxon>Eukaryota</taxon>
        <taxon>Fungi</taxon>
        <taxon>Dikarya</taxon>
        <taxon>Basidiomycota</taxon>
        <taxon>Agaricomycotina</taxon>
        <taxon>Agaricomycetes</taxon>
        <taxon>Agaricomycetidae</taxon>
        <taxon>Jaapiales</taxon>
        <taxon>Jaapiaceae</taxon>
        <taxon>Jaapia</taxon>
    </lineage>
</organism>
<keyword evidence="2" id="KW-0472">Membrane</keyword>